<gene>
    <name evidence="3" type="ORF">ERX29_08465</name>
</gene>
<protein>
    <submittedName>
        <fullName evidence="3">DNA repair exonuclease</fullName>
    </submittedName>
</protein>
<evidence type="ECO:0000313" key="3">
    <source>
        <dbReference type="EMBL" id="TDM07468.1"/>
    </source>
</evidence>
<dbReference type="InterPro" id="IPR041796">
    <property type="entry name" value="Mre11_N"/>
</dbReference>
<dbReference type="AlphaFoldDB" id="A0A4R6BTJ6"/>
<evidence type="ECO:0000313" key="4">
    <source>
        <dbReference type="Proteomes" id="UP000294802"/>
    </source>
</evidence>
<name>A0A4R6BTJ6_9STAP</name>
<dbReference type="EMBL" id="SCWB01000014">
    <property type="protein sequence ID" value="TDM07468.1"/>
    <property type="molecule type" value="Genomic_DNA"/>
</dbReference>
<dbReference type="GO" id="GO:0004527">
    <property type="term" value="F:exonuclease activity"/>
    <property type="evidence" value="ECO:0007669"/>
    <property type="project" value="UniProtKB-KW"/>
</dbReference>
<dbReference type="SUPFAM" id="SSF56300">
    <property type="entry name" value="Metallo-dependent phosphatases"/>
    <property type="match status" value="1"/>
</dbReference>
<reference evidence="3 4" key="1">
    <citation type="submission" date="2019-01" db="EMBL/GenBank/DDBJ databases">
        <title>Draft genome sequences of the type strains of six Macrococcus species.</title>
        <authorList>
            <person name="Mazhar S."/>
            <person name="Altermann E."/>
            <person name="Hill C."/>
            <person name="Mcauliffe O."/>
        </authorList>
    </citation>
    <scope>NUCLEOTIDE SEQUENCE [LARGE SCALE GENOMIC DNA]</scope>
    <source>
        <strain evidence="3 4">CCM4815</strain>
    </source>
</reference>
<feature type="domain" description="Calcineurin-like phosphoesterase" evidence="2">
    <location>
        <begin position="4"/>
        <end position="200"/>
    </location>
</feature>
<dbReference type="Pfam" id="PF00149">
    <property type="entry name" value="Metallophos"/>
    <property type="match status" value="1"/>
</dbReference>
<comment type="caution">
    <text evidence="3">The sequence shown here is derived from an EMBL/GenBank/DDBJ whole genome shotgun (WGS) entry which is preliminary data.</text>
</comment>
<dbReference type="OrthoDB" id="9773856at2"/>
<evidence type="ECO:0000256" key="1">
    <source>
        <dbReference type="ARBA" id="ARBA00022801"/>
    </source>
</evidence>
<dbReference type="InterPro" id="IPR014576">
    <property type="entry name" value="Pesterase_YhaO"/>
</dbReference>
<keyword evidence="3" id="KW-0540">Nuclease</keyword>
<sequence>MLMIKFIHCADLHLDAPFKLNHYVSDAIMGDIRKSSFESFRRLVTDAINLKVDFILIAGDMFDSRNQSLWTMVFLKEQFERLQDAHIFVYIIRGEADNMKYSRIKWPANVVVFGEQVETYEFITKEGNVVYIHGFSYKEHTSYENKLEQYPTNQVDSSIHIGMLHGTFVKHQTENPLTEFSQEELNEKLYHYWALGHIHERRLISELPHIHYPGNIQGSNIGELGKKGYLLVEGDHVSMDVVFVPTQYIRFEKAELTLTDTGKNAIYQDLTDFKNEQRKYGKCIYQVRLVNDSEQLINQSMLEELLTLVQQYETHEQNFIWIDQLTLSQQHDVTTLNQEFDSDSLNDERLYSEALSPLYHDQTFSRFLDNFETFDKKELLDIGERRIKGRMRDDG</sequence>
<dbReference type="PIRSF" id="PIRSF033091">
    <property type="entry name" value="Pesterase_YhaO"/>
    <property type="match status" value="1"/>
</dbReference>
<organism evidence="3 4">
    <name type="scientific">Macrococcus lamae</name>
    <dbReference type="NCBI Taxonomy" id="198484"/>
    <lineage>
        <taxon>Bacteria</taxon>
        <taxon>Bacillati</taxon>
        <taxon>Bacillota</taxon>
        <taxon>Bacilli</taxon>
        <taxon>Bacillales</taxon>
        <taxon>Staphylococcaceae</taxon>
        <taxon>Macrococcus</taxon>
    </lineage>
</organism>
<dbReference type="CDD" id="cd00840">
    <property type="entry name" value="MPP_Mre11_N"/>
    <property type="match status" value="1"/>
</dbReference>
<keyword evidence="3" id="KW-0269">Exonuclease</keyword>
<keyword evidence="1" id="KW-0378">Hydrolase</keyword>
<dbReference type="Proteomes" id="UP000294802">
    <property type="component" value="Unassembled WGS sequence"/>
</dbReference>
<proteinExistence type="predicted"/>
<dbReference type="Gene3D" id="3.60.21.10">
    <property type="match status" value="1"/>
</dbReference>
<keyword evidence="4" id="KW-1185">Reference proteome</keyword>
<evidence type="ECO:0000259" key="2">
    <source>
        <dbReference type="Pfam" id="PF00149"/>
    </source>
</evidence>
<dbReference type="PANTHER" id="PTHR30337:SF7">
    <property type="entry name" value="PHOSPHOESTERASE"/>
    <property type="match status" value="1"/>
</dbReference>
<accession>A0A4R6BTJ6</accession>
<dbReference type="InterPro" id="IPR029052">
    <property type="entry name" value="Metallo-depent_PP-like"/>
</dbReference>
<dbReference type="PANTHER" id="PTHR30337">
    <property type="entry name" value="COMPONENT OF ATP-DEPENDENT DSDNA EXONUCLEASE"/>
    <property type="match status" value="1"/>
</dbReference>
<dbReference type="InterPro" id="IPR050535">
    <property type="entry name" value="DNA_Repair-Maintenance_Comp"/>
</dbReference>
<dbReference type="InterPro" id="IPR004843">
    <property type="entry name" value="Calcineurin-like_PHP"/>
</dbReference>